<feature type="compositionally biased region" description="Basic and acidic residues" evidence="1">
    <location>
        <begin position="106"/>
        <end position="115"/>
    </location>
</feature>
<proteinExistence type="predicted"/>
<dbReference type="EMBL" id="CAKMRJ010004445">
    <property type="protein sequence ID" value="CAH1438318.1"/>
    <property type="molecule type" value="Genomic_DNA"/>
</dbReference>
<protein>
    <submittedName>
        <fullName evidence="2">Uncharacterized protein</fullName>
    </submittedName>
</protein>
<sequence length="189" mass="21230">MNERAMFLDRSVLGQIGRTRRFHLWIPEVAPPGILVPPIELPYDSFKNVSFNLAPFKKISYVEYKYITDHVLSAFENVYPFTEINLPSIYPDSINSDGSNPDDGDELKNRTATAEERSELVLEEAIADKRAQRAVHLSGKICDLFERAYRKDDVRGRVVYWAFAGTCGRGGTRRGTPFAAQTAAGNAVQ</sequence>
<gene>
    <name evidence="2" type="ORF">LVIROSA_LOCUS24585</name>
</gene>
<evidence type="ECO:0000313" key="3">
    <source>
        <dbReference type="Proteomes" id="UP001157418"/>
    </source>
</evidence>
<accession>A0AAU9NKK7</accession>
<dbReference type="Proteomes" id="UP001157418">
    <property type="component" value="Unassembled WGS sequence"/>
</dbReference>
<dbReference type="SUPFAM" id="SSF53137">
    <property type="entry name" value="Translational machinery components"/>
    <property type="match status" value="1"/>
</dbReference>
<feature type="region of interest" description="Disordered" evidence="1">
    <location>
        <begin position="92"/>
        <end position="115"/>
    </location>
</feature>
<comment type="caution">
    <text evidence="2">The sequence shown here is derived from an EMBL/GenBank/DDBJ whole genome shotgun (WGS) entry which is preliminary data.</text>
</comment>
<keyword evidence="3" id="KW-1185">Reference proteome</keyword>
<evidence type="ECO:0000313" key="2">
    <source>
        <dbReference type="EMBL" id="CAH1438318.1"/>
    </source>
</evidence>
<evidence type="ECO:0000256" key="1">
    <source>
        <dbReference type="SAM" id="MobiDB-lite"/>
    </source>
</evidence>
<reference evidence="2 3" key="1">
    <citation type="submission" date="2022-01" db="EMBL/GenBank/DDBJ databases">
        <authorList>
            <person name="Xiong W."/>
            <person name="Schranz E."/>
        </authorList>
    </citation>
    <scope>NUCLEOTIDE SEQUENCE [LARGE SCALE GENOMIC DNA]</scope>
</reference>
<dbReference type="AlphaFoldDB" id="A0AAU9NKK7"/>
<name>A0AAU9NKK7_9ASTR</name>
<organism evidence="2 3">
    <name type="scientific">Lactuca virosa</name>
    <dbReference type="NCBI Taxonomy" id="75947"/>
    <lineage>
        <taxon>Eukaryota</taxon>
        <taxon>Viridiplantae</taxon>
        <taxon>Streptophyta</taxon>
        <taxon>Embryophyta</taxon>
        <taxon>Tracheophyta</taxon>
        <taxon>Spermatophyta</taxon>
        <taxon>Magnoliopsida</taxon>
        <taxon>eudicotyledons</taxon>
        <taxon>Gunneridae</taxon>
        <taxon>Pentapetalae</taxon>
        <taxon>asterids</taxon>
        <taxon>campanulids</taxon>
        <taxon>Asterales</taxon>
        <taxon>Asteraceae</taxon>
        <taxon>Cichorioideae</taxon>
        <taxon>Cichorieae</taxon>
        <taxon>Lactucinae</taxon>
        <taxon>Lactuca</taxon>
    </lineage>
</organism>